<keyword evidence="3" id="KW-1185">Reference proteome</keyword>
<gene>
    <name evidence="2" type="ORF">C7B82_24105</name>
</gene>
<dbReference type="Proteomes" id="UP000239576">
    <property type="component" value="Unassembled WGS sequence"/>
</dbReference>
<comment type="caution">
    <text evidence="2">The sequence shown here is derived from an EMBL/GenBank/DDBJ whole genome shotgun (WGS) entry which is preliminary data.</text>
</comment>
<evidence type="ECO:0000256" key="1">
    <source>
        <dbReference type="SAM" id="MobiDB-lite"/>
    </source>
</evidence>
<evidence type="ECO:0000313" key="2">
    <source>
        <dbReference type="EMBL" id="PSB25257.1"/>
    </source>
</evidence>
<reference evidence="3" key="1">
    <citation type="submission" date="2018-02" db="EMBL/GenBank/DDBJ databases">
        <authorList>
            <person name="Moore K."/>
            <person name="Momper L."/>
        </authorList>
    </citation>
    <scope>NUCLEOTIDE SEQUENCE [LARGE SCALE GENOMIC DNA]</scope>
    <source>
        <strain evidence="3">ULC18</strain>
    </source>
</reference>
<sequence>MPSDQKPASEHPAASVPTNVSATPSTVPAKPPVPTSSSPGVSTQPLSSTAAAQAMPLREPKAIDISRFNALVGDWQGQPVTDLKRLFTKQVILDDTTTLEVETITVPGYIGITDAVSVTDPAGNTVSGHADIAKFLARDGLLICTYQWHKERYGVPIDTRKPLEPELFQEAFIKNEGHHAGAIVPAQRVDQTGKLIDSFGTFNEPNDYHRGMYGKDGFVAVAQRLVFPTFVTPEQARGYTNSIINWMAVLNPFAQFPKDYNGGDPTHVSDRVALKEFLKNGLLACIGDPRALTFFNDPANKTYCAEFMFISLNTPLYPFNLKTITSLLDGDSFKAKQVMGLKQMQNSQQANLLSQKTSNPEFKGFHISMPPVPEDLPPLDVLMAQNRQTIAPNSLPLPPFKISQVIRRAFRTLLPREKYGDHKLVDAQARLFKFMKPALLQQLGLESLPASDPKVVSVGQFVDQVSDQLDESYNSYAEFDTMVDGIMQKADEMLIGAGDREYFVPPRIYVDLGQNDGDDNLPQGWGFKLETVGALVARSIIRG</sequence>
<proteinExistence type="predicted"/>
<evidence type="ECO:0000313" key="3">
    <source>
        <dbReference type="Proteomes" id="UP000239576"/>
    </source>
</evidence>
<organism evidence="2 3">
    <name type="scientific">Stenomitos frigidus ULC18</name>
    <dbReference type="NCBI Taxonomy" id="2107698"/>
    <lineage>
        <taxon>Bacteria</taxon>
        <taxon>Bacillati</taxon>
        <taxon>Cyanobacteriota</taxon>
        <taxon>Cyanophyceae</taxon>
        <taxon>Leptolyngbyales</taxon>
        <taxon>Leptolyngbyaceae</taxon>
        <taxon>Stenomitos</taxon>
    </lineage>
</organism>
<dbReference type="AlphaFoldDB" id="A0A2T1DXN5"/>
<dbReference type="OrthoDB" id="502754at2"/>
<dbReference type="EMBL" id="PVWK01000127">
    <property type="protein sequence ID" value="PSB25257.1"/>
    <property type="molecule type" value="Genomic_DNA"/>
</dbReference>
<feature type="compositionally biased region" description="Polar residues" evidence="1">
    <location>
        <begin position="16"/>
        <end position="26"/>
    </location>
</feature>
<dbReference type="RefSeq" id="WP_106259269.1">
    <property type="nucleotide sequence ID" value="NZ_CAWNSW010000035.1"/>
</dbReference>
<feature type="region of interest" description="Disordered" evidence="1">
    <location>
        <begin position="1"/>
        <end position="53"/>
    </location>
</feature>
<reference evidence="2 3" key="2">
    <citation type="submission" date="2018-03" db="EMBL/GenBank/DDBJ databases">
        <title>The ancient ancestry and fast evolution of plastids.</title>
        <authorList>
            <person name="Moore K.R."/>
            <person name="Magnabosco C."/>
            <person name="Momper L."/>
            <person name="Gold D.A."/>
            <person name="Bosak T."/>
            <person name="Fournier G.P."/>
        </authorList>
    </citation>
    <scope>NUCLEOTIDE SEQUENCE [LARGE SCALE GENOMIC DNA]</scope>
    <source>
        <strain evidence="2 3">ULC18</strain>
    </source>
</reference>
<accession>A0A2T1DXN5</accession>
<protein>
    <submittedName>
        <fullName evidence="2">Uncharacterized protein</fullName>
    </submittedName>
</protein>
<name>A0A2T1DXN5_9CYAN</name>